<evidence type="ECO:0000256" key="2">
    <source>
        <dbReference type="ARBA" id="ARBA00022737"/>
    </source>
</evidence>
<feature type="compositionally biased region" description="Basic and acidic residues" evidence="7">
    <location>
        <begin position="137"/>
        <end position="147"/>
    </location>
</feature>
<dbReference type="Pfam" id="PF00249">
    <property type="entry name" value="Myb_DNA-binding"/>
    <property type="match status" value="2"/>
</dbReference>
<dbReference type="CDD" id="cd00167">
    <property type="entry name" value="SANT"/>
    <property type="match status" value="2"/>
</dbReference>
<feature type="domain" description="Myb-like" evidence="8">
    <location>
        <begin position="62"/>
        <end position="112"/>
    </location>
</feature>
<evidence type="ECO:0000259" key="8">
    <source>
        <dbReference type="PROSITE" id="PS50090"/>
    </source>
</evidence>
<feature type="compositionally biased region" description="Low complexity" evidence="7">
    <location>
        <begin position="372"/>
        <end position="393"/>
    </location>
</feature>
<dbReference type="GO" id="GO:0000976">
    <property type="term" value="F:transcription cis-regulatory region binding"/>
    <property type="evidence" value="ECO:0007669"/>
    <property type="project" value="UniProtKB-ARBA"/>
</dbReference>
<dbReference type="FunFam" id="1.10.10.60:FF:000047">
    <property type="entry name" value="Myb transcription factor"/>
    <property type="match status" value="1"/>
</dbReference>
<evidence type="ECO:0000256" key="7">
    <source>
        <dbReference type="SAM" id="MobiDB-lite"/>
    </source>
</evidence>
<keyword evidence="3" id="KW-0805">Transcription regulation</keyword>
<keyword evidence="2" id="KW-0677">Repeat</keyword>
<evidence type="ECO:0000256" key="3">
    <source>
        <dbReference type="ARBA" id="ARBA00023015"/>
    </source>
</evidence>
<feature type="domain" description="HTH myb-type" evidence="9">
    <location>
        <begin position="62"/>
        <end position="116"/>
    </location>
</feature>
<feature type="domain" description="HTH myb-type" evidence="9">
    <location>
        <begin position="9"/>
        <end position="61"/>
    </location>
</feature>
<reference evidence="10" key="2">
    <citation type="submission" date="2016-04" db="EMBL/GenBank/DDBJ databases">
        <authorList>
            <person name="Evans L.H."/>
            <person name="Alamgir A."/>
            <person name="Owens N."/>
            <person name="Weber N.D."/>
            <person name="Virtaneva K."/>
            <person name="Barbian K."/>
            <person name="Babar A."/>
            <person name="Rosenke K."/>
        </authorList>
    </citation>
    <scope>NUCLEOTIDE SEQUENCE</scope>
</reference>
<dbReference type="FunFam" id="1.10.10.60:FF:000394">
    <property type="entry name" value="MYB transcription factor"/>
    <property type="match status" value="1"/>
</dbReference>
<evidence type="ECO:0000256" key="5">
    <source>
        <dbReference type="ARBA" id="ARBA00023163"/>
    </source>
</evidence>
<dbReference type="PROSITE" id="PS51294">
    <property type="entry name" value="HTH_MYB"/>
    <property type="match status" value="2"/>
</dbReference>
<dbReference type="PANTHER" id="PTHR47997:SF75">
    <property type="entry name" value="MYB DOMAIN PROTEIN 55"/>
    <property type="match status" value="1"/>
</dbReference>
<dbReference type="InterPro" id="IPR009057">
    <property type="entry name" value="Homeodomain-like_sf"/>
</dbReference>
<name>A0A023SHX1_PINTA</name>
<evidence type="ECO:0000259" key="9">
    <source>
        <dbReference type="PROSITE" id="PS51294"/>
    </source>
</evidence>
<comment type="subcellular location">
    <subcellularLocation>
        <location evidence="1">Nucleus</location>
    </subcellularLocation>
</comment>
<protein>
    <submittedName>
        <fullName evidence="10">MYB transcription factor</fullName>
    </submittedName>
</protein>
<evidence type="ECO:0000256" key="1">
    <source>
        <dbReference type="ARBA" id="ARBA00004123"/>
    </source>
</evidence>
<feature type="region of interest" description="Disordered" evidence="7">
    <location>
        <begin position="119"/>
        <end position="147"/>
    </location>
</feature>
<dbReference type="PROSITE" id="PS50090">
    <property type="entry name" value="MYB_LIKE"/>
    <property type="match status" value="2"/>
</dbReference>
<evidence type="ECO:0000256" key="6">
    <source>
        <dbReference type="ARBA" id="ARBA00023242"/>
    </source>
</evidence>
<dbReference type="SUPFAM" id="SSF46689">
    <property type="entry name" value="Homeodomain-like"/>
    <property type="match status" value="1"/>
</dbReference>
<dbReference type="SMART" id="SM00717">
    <property type="entry name" value="SANT"/>
    <property type="match status" value="2"/>
</dbReference>
<dbReference type="EMBL" id="AC241314">
    <property type="protein sequence ID" value="AHX74222.2"/>
    <property type="molecule type" value="Genomic_DNA"/>
</dbReference>
<feature type="domain" description="Myb-like" evidence="8">
    <location>
        <begin position="9"/>
        <end position="61"/>
    </location>
</feature>
<sequence>MGRHSCCYKQKLRKGLWSPEEDEKLVRHITKYGHGCWSAVPKQAGLQRCGKSCRLRWINYLRPDLKRGTFSPQEENLIVELHSVLGNRWSQIATHLPGRTDNEIKNLWNSCIKKKLRQRGIDPNTHRPLSEVNAEAGDSKNDNSNKKVETQAAMDESHVSAGNEFKHLNAIPRADTANPKFFHVPVEDNTLIASDSQAMLQNGFINSNSTTTTTTATSTASAANFSLPKEFFLERFNSVNATPTSVEAGFNFINQTTSTQGFTGERDQKLIDNPVLWVLQAPNRSVGFPTENLMPWPGQGLAKAVSDAFSDFSSDVCDYNSIMANPSMYRPGPCLSSLLYSERSLDQDLLDNAGTNCMNGSGAAGSAQYWDNTDNNNNNNVKSSSRSSSCNSSTANLEVNNGAAFGHFWGFGERLDATDITSENERKAPLFLERADQSEYAVKWSEMLPPFSSHTQEETLPIYITTDSKSQDLVSSENINNPNHAALNSAIFPISWQQLQNTEYPVLGDRTATMLSTPLSDPDFHRIAAVLDQI</sequence>
<dbReference type="InterPro" id="IPR001005">
    <property type="entry name" value="SANT/Myb"/>
</dbReference>
<keyword evidence="5" id="KW-0804">Transcription</keyword>
<dbReference type="GO" id="GO:0005634">
    <property type="term" value="C:nucleus"/>
    <property type="evidence" value="ECO:0007669"/>
    <property type="project" value="UniProtKB-SubCell"/>
</dbReference>
<evidence type="ECO:0000256" key="4">
    <source>
        <dbReference type="ARBA" id="ARBA00023125"/>
    </source>
</evidence>
<keyword evidence="4" id="KW-0238">DNA-binding</keyword>
<keyword evidence="6" id="KW-0539">Nucleus</keyword>
<feature type="region of interest" description="Disordered" evidence="7">
    <location>
        <begin position="368"/>
        <end position="393"/>
    </location>
</feature>
<dbReference type="Gene3D" id="1.10.10.60">
    <property type="entry name" value="Homeodomain-like"/>
    <property type="match status" value="2"/>
</dbReference>
<gene>
    <name evidence="10" type="primary">MYB8</name>
</gene>
<reference evidence="10" key="1">
    <citation type="submission" date="2010-06" db="EMBL/GenBank/DDBJ databases">
        <title>Advancing pine genomics through targeted and random BAC sequencing.</title>
        <authorList>
            <consortium name="DOE Joint Genome Institute/HudsonAlpha Genome Sequencing Center"/>
            <person name="Peterson D.G."/>
            <person name="Dean J."/>
            <person name="Nelson C.D."/>
            <person name="Sederoff R."/>
            <person name="Magbanua Z."/>
            <person name="Perera D."/>
            <person name="Arick M.II."/>
            <person name="Nairn J."/>
            <person name="Rokshar D."/>
            <person name="Schmutz J."/>
            <person name="Grimwood J."/>
        </authorList>
    </citation>
    <scope>NUCLEOTIDE SEQUENCE</scope>
</reference>
<proteinExistence type="predicted"/>
<evidence type="ECO:0000313" key="10">
    <source>
        <dbReference type="EMBL" id="AHX74222.2"/>
    </source>
</evidence>
<dbReference type="InterPro" id="IPR051953">
    <property type="entry name" value="Plant_SW-associated_TFs"/>
</dbReference>
<dbReference type="InterPro" id="IPR017930">
    <property type="entry name" value="Myb_dom"/>
</dbReference>
<dbReference type="AlphaFoldDB" id="A0A023SHX1"/>
<organism evidence="10">
    <name type="scientific">Pinus taeda</name>
    <name type="common">Loblolly pine</name>
    <dbReference type="NCBI Taxonomy" id="3352"/>
    <lineage>
        <taxon>Eukaryota</taxon>
        <taxon>Viridiplantae</taxon>
        <taxon>Streptophyta</taxon>
        <taxon>Embryophyta</taxon>
        <taxon>Tracheophyta</taxon>
        <taxon>Spermatophyta</taxon>
        <taxon>Pinopsida</taxon>
        <taxon>Pinidae</taxon>
        <taxon>Conifers I</taxon>
        <taxon>Pinales</taxon>
        <taxon>Pinaceae</taxon>
        <taxon>Pinus</taxon>
        <taxon>Pinus subgen. Pinus</taxon>
    </lineage>
</organism>
<accession>A0A023SHX1</accession>
<dbReference type="PANTHER" id="PTHR47997">
    <property type="entry name" value="MYB DOMAIN PROTEIN 55"/>
    <property type="match status" value="1"/>
</dbReference>